<keyword evidence="2" id="KW-0479">Metal-binding</keyword>
<feature type="compositionally biased region" description="Pro residues" evidence="4">
    <location>
        <begin position="724"/>
        <end position="735"/>
    </location>
</feature>
<evidence type="ECO:0000256" key="1">
    <source>
        <dbReference type="ARBA" id="ARBA00004123"/>
    </source>
</evidence>
<dbReference type="GO" id="GO:0008270">
    <property type="term" value="F:zinc ion binding"/>
    <property type="evidence" value="ECO:0007669"/>
    <property type="project" value="InterPro"/>
</dbReference>
<organism evidence="6 7">
    <name type="scientific">Favolaschia claudopus</name>
    <dbReference type="NCBI Taxonomy" id="2862362"/>
    <lineage>
        <taxon>Eukaryota</taxon>
        <taxon>Fungi</taxon>
        <taxon>Dikarya</taxon>
        <taxon>Basidiomycota</taxon>
        <taxon>Agaricomycotina</taxon>
        <taxon>Agaricomycetes</taxon>
        <taxon>Agaricomycetidae</taxon>
        <taxon>Agaricales</taxon>
        <taxon>Marasmiineae</taxon>
        <taxon>Mycenaceae</taxon>
        <taxon>Favolaschia</taxon>
    </lineage>
</organism>
<protein>
    <submittedName>
        <fullName evidence="6">Fungal-specific transcription factor domain-containing protein</fullName>
    </submittedName>
</protein>
<dbReference type="InterPro" id="IPR007219">
    <property type="entry name" value="XnlR_reg_dom"/>
</dbReference>
<dbReference type="PANTHER" id="PTHR31001:SF56">
    <property type="entry name" value="ZN(2)-C6 FUNGAL-TYPE DOMAIN-CONTAINING PROTEIN"/>
    <property type="match status" value="1"/>
</dbReference>
<feature type="domain" description="Zn(2)-C6 fungal-type" evidence="5">
    <location>
        <begin position="25"/>
        <end position="55"/>
    </location>
</feature>
<evidence type="ECO:0000259" key="5">
    <source>
        <dbReference type="PROSITE" id="PS50048"/>
    </source>
</evidence>
<dbReference type="Proteomes" id="UP001362999">
    <property type="component" value="Unassembled WGS sequence"/>
</dbReference>
<comment type="subcellular location">
    <subcellularLocation>
        <location evidence="1">Nucleus</location>
    </subcellularLocation>
</comment>
<feature type="region of interest" description="Disordered" evidence="4">
    <location>
        <begin position="1"/>
        <end position="20"/>
    </location>
</feature>
<dbReference type="CDD" id="cd00067">
    <property type="entry name" value="GAL4"/>
    <property type="match status" value="1"/>
</dbReference>
<dbReference type="SMART" id="SM00906">
    <property type="entry name" value="Fungal_trans"/>
    <property type="match status" value="1"/>
</dbReference>
<proteinExistence type="predicted"/>
<evidence type="ECO:0000313" key="7">
    <source>
        <dbReference type="Proteomes" id="UP001362999"/>
    </source>
</evidence>
<accession>A0AAW0AGC6</accession>
<evidence type="ECO:0000256" key="3">
    <source>
        <dbReference type="ARBA" id="ARBA00023242"/>
    </source>
</evidence>
<reference evidence="6 7" key="1">
    <citation type="journal article" date="2024" name="J Genomics">
        <title>Draft genome sequencing and assembly of Favolaschia claudopus CIRM-BRFM 2984 isolated from oak limbs.</title>
        <authorList>
            <person name="Navarro D."/>
            <person name="Drula E."/>
            <person name="Chaduli D."/>
            <person name="Cazenave R."/>
            <person name="Ahrendt S."/>
            <person name="Wang J."/>
            <person name="Lipzen A."/>
            <person name="Daum C."/>
            <person name="Barry K."/>
            <person name="Grigoriev I.V."/>
            <person name="Favel A."/>
            <person name="Rosso M.N."/>
            <person name="Martin F."/>
        </authorList>
    </citation>
    <scope>NUCLEOTIDE SEQUENCE [LARGE SCALE GENOMIC DNA]</scope>
    <source>
        <strain evidence="6 7">CIRM-BRFM 2984</strain>
    </source>
</reference>
<dbReference type="EMBL" id="JAWWNJ010000070">
    <property type="protein sequence ID" value="KAK7007499.1"/>
    <property type="molecule type" value="Genomic_DNA"/>
</dbReference>
<evidence type="ECO:0000313" key="6">
    <source>
        <dbReference type="EMBL" id="KAK7007499.1"/>
    </source>
</evidence>
<dbReference type="PANTHER" id="PTHR31001">
    <property type="entry name" value="UNCHARACTERIZED TRANSCRIPTIONAL REGULATORY PROTEIN"/>
    <property type="match status" value="1"/>
</dbReference>
<name>A0AAW0AGC6_9AGAR</name>
<dbReference type="AlphaFoldDB" id="A0AAW0AGC6"/>
<dbReference type="Gene3D" id="4.10.240.10">
    <property type="entry name" value="Zn(2)-C6 fungal-type DNA-binding domain"/>
    <property type="match status" value="1"/>
</dbReference>
<keyword evidence="3" id="KW-0539">Nucleus</keyword>
<dbReference type="GO" id="GO:0005634">
    <property type="term" value="C:nucleus"/>
    <property type="evidence" value="ECO:0007669"/>
    <property type="project" value="UniProtKB-SubCell"/>
</dbReference>
<gene>
    <name evidence="6" type="ORF">R3P38DRAFT_3281232</name>
</gene>
<dbReference type="GO" id="GO:0003677">
    <property type="term" value="F:DNA binding"/>
    <property type="evidence" value="ECO:0007669"/>
    <property type="project" value="InterPro"/>
</dbReference>
<dbReference type="InterPro" id="IPR001138">
    <property type="entry name" value="Zn2Cys6_DnaBD"/>
</dbReference>
<dbReference type="InterPro" id="IPR050613">
    <property type="entry name" value="Sec_Metabolite_Reg"/>
</dbReference>
<dbReference type="GO" id="GO:0000981">
    <property type="term" value="F:DNA-binding transcription factor activity, RNA polymerase II-specific"/>
    <property type="evidence" value="ECO:0007669"/>
    <property type="project" value="InterPro"/>
</dbReference>
<comment type="caution">
    <text evidence="6">The sequence shown here is derived from an EMBL/GenBank/DDBJ whole genome shotgun (WGS) entry which is preliminary data.</text>
</comment>
<dbReference type="GO" id="GO:0006351">
    <property type="term" value="P:DNA-templated transcription"/>
    <property type="evidence" value="ECO:0007669"/>
    <property type="project" value="InterPro"/>
</dbReference>
<evidence type="ECO:0000256" key="4">
    <source>
        <dbReference type="SAM" id="MobiDB-lite"/>
    </source>
</evidence>
<keyword evidence="7" id="KW-1185">Reference proteome</keyword>
<dbReference type="PROSITE" id="PS50048">
    <property type="entry name" value="ZN2_CY6_FUNGAL_2"/>
    <property type="match status" value="1"/>
</dbReference>
<sequence length="879" mass="97166">MKTPSMTSRQRRRDSDVHSSLHDNSCAECLRLKLKCDKKGPPCTSCASRGCQIICPDGTLFTSGRGKRSMIFQVAELNTVIARMGERIQSLQEALLNAGIPPHKQRIFMEADVRNIAESTPSQSGAVTGSLRVNLDGDTEYFGPTAGCAALFTSPTPPDPSSPENERFLLTALTSSFPFSPSTTTASAVPPWNVPLATAHLLAHLPPEVRAWSLCDLYYRNGCWTGMPVLQSQTVELLSLIYHDIDIAPPVYMPPNYVNPFDHTLSQSKNLKKLTKDDGDTDTPLATLTQLALIYLIFALGALVDLDLPAYNREAEQYFDLASAAMSIDSVFRSDDEDEGEGKGRRGVERVQALVLFACWHAHGGEGNSMAAAWGMVSLAGQVAKKLGLYRESYGAKLSETLATRCRALFWETFYIETMFGLSLGRPTGTLLAEIDCPLPPDESEDMQPFLKLFPGYLHARWEFVKNVTAPIMERFTTTTRPSYKTVLEMDRLIRKHMHTCPCARFPKFEGEPPSAYAQRELLPLMSNFYIMYIHAGSFVEAIRDNAAHPFDSAYTHSFAAAWMTALHTIRRHKQIFTAHRELYRRWWPIRDSREFVFFSLFDLRNIVAEFVVEVLNAAMIIGALAMRYPARKPHHPHALLGLFLAVDLLEKLGGEVEHPLTILRGHLDKAVQLHSICNRGAPLNPTTGQSMIVPIDRTVDQDLEIFAGTTDVVQRVKTKLTLPPLPPPRPPAPPHQQQQLPAKGAPSTDSNSNSSGEDKVDAWMRELNASIAQTYAADPVFETTAAYMELQEKLSFQNLMFAGTGGDGMGIGGGGELLETVDANEFGFPVSVGGEGRAGLDLHLLAGLAVPTKEEMRLNGKAFEFDGEEFWPDFITGV</sequence>
<feature type="region of interest" description="Disordered" evidence="4">
    <location>
        <begin position="721"/>
        <end position="759"/>
    </location>
</feature>
<dbReference type="InterPro" id="IPR036864">
    <property type="entry name" value="Zn2-C6_fun-type_DNA-bd_sf"/>
</dbReference>
<dbReference type="CDD" id="cd12148">
    <property type="entry name" value="fungal_TF_MHR"/>
    <property type="match status" value="1"/>
</dbReference>
<evidence type="ECO:0000256" key="2">
    <source>
        <dbReference type="ARBA" id="ARBA00022723"/>
    </source>
</evidence>
<dbReference type="Pfam" id="PF04082">
    <property type="entry name" value="Fungal_trans"/>
    <property type="match status" value="1"/>
</dbReference>